<evidence type="ECO:0000256" key="1">
    <source>
        <dbReference type="SAM" id="MobiDB-lite"/>
    </source>
</evidence>
<dbReference type="Pfam" id="PF07589">
    <property type="entry name" value="PEP-CTERM"/>
    <property type="match status" value="1"/>
</dbReference>
<protein>
    <submittedName>
        <fullName evidence="3">PEP-CTERM sorting domain-containing protein</fullName>
    </submittedName>
</protein>
<dbReference type="RefSeq" id="WP_155441662.1">
    <property type="nucleotide sequence ID" value="NZ_WNLA01000023.1"/>
</dbReference>
<keyword evidence="4" id="KW-1185">Reference proteome</keyword>
<feature type="compositionally biased region" description="Basic and acidic residues" evidence="1">
    <location>
        <begin position="659"/>
        <end position="673"/>
    </location>
</feature>
<feature type="compositionally biased region" description="Low complexity" evidence="1">
    <location>
        <begin position="674"/>
        <end position="683"/>
    </location>
</feature>
<proteinExistence type="predicted"/>
<evidence type="ECO:0000313" key="4">
    <source>
        <dbReference type="Proteomes" id="UP000484015"/>
    </source>
</evidence>
<comment type="caution">
    <text evidence="3">The sequence shown here is derived from an EMBL/GenBank/DDBJ whole genome shotgun (WGS) entry which is preliminary data.</text>
</comment>
<dbReference type="OrthoDB" id="8742812at2"/>
<feature type="region of interest" description="Disordered" evidence="1">
    <location>
        <begin position="653"/>
        <end position="688"/>
    </location>
</feature>
<dbReference type="Proteomes" id="UP000484015">
    <property type="component" value="Unassembled WGS sequence"/>
</dbReference>
<name>A0A6L6Q6A3_9BURK</name>
<evidence type="ECO:0000313" key="3">
    <source>
        <dbReference type="EMBL" id="MTW05307.1"/>
    </source>
</evidence>
<dbReference type="NCBIfam" id="TIGR02595">
    <property type="entry name" value="PEP_CTERM"/>
    <property type="match status" value="1"/>
</dbReference>
<dbReference type="EMBL" id="WNLA01000023">
    <property type="protein sequence ID" value="MTW05307.1"/>
    <property type="molecule type" value="Genomic_DNA"/>
</dbReference>
<dbReference type="InterPro" id="IPR013424">
    <property type="entry name" value="Ice-binding_C"/>
</dbReference>
<accession>A0A6L6Q6A3</accession>
<organism evidence="3 4">
    <name type="scientific">Pseudoduganella ginsengisoli</name>
    <dbReference type="NCBI Taxonomy" id="1462440"/>
    <lineage>
        <taxon>Bacteria</taxon>
        <taxon>Pseudomonadati</taxon>
        <taxon>Pseudomonadota</taxon>
        <taxon>Betaproteobacteria</taxon>
        <taxon>Burkholderiales</taxon>
        <taxon>Oxalobacteraceae</taxon>
        <taxon>Telluria group</taxon>
        <taxon>Pseudoduganella</taxon>
    </lineage>
</organism>
<gene>
    <name evidence="3" type="ORF">GM668_24820</name>
</gene>
<feature type="domain" description="Ice-binding protein C-terminal" evidence="2">
    <location>
        <begin position="196"/>
        <end position="218"/>
    </location>
</feature>
<reference evidence="3 4" key="1">
    <citation type="submission" date="2019-11" db="EMBL/GenBank/DDBJ databases">
        <title>Type strains purchased from KCTC, JCM and DSMZ.</title>
        <authorList>
            <person name="Lu H."/>
        </authorList>
    </citation>
    <scope>NUCLEOTIDE SEQUENCE [LARGE SCALE GENOMIC DNA]</scope>
    <source>
        <strain evidence="3 4">KCTC 42409</strain>
    </source>
</reference>
<evidence type="ECO:0000259" key="2">
    <source>
        <dbReference type="Pfam" id="PF07589"/>
    </source>
</evidence>
<sequence>MPFTLPLRALRYAFSLFRRQALLAALLLVQSHAMSTAIRFQVDTTAIASAGTVLAIDLIGSGMPANSVTITGFDAHGPTGTASALGGVAGLLPGAVTLRDDTDFFSEASLVIPALSPILAFDLVTTDNHSPGGSPDSLSLHLLDINALAPLFSTSDPTGSDALFVLALDGSGFGGLSVYSALGGEVIVSAESLQQSVPEPGTFALVILGLAMLALRRRMPMILALALYATGTAQAAERLDASFTFAKGPVVYNRVTDTFDTTVTLTNRGGEPVTGPLQLAVRDIATPGATVYNAATVDSEANAWVDVPLDTGIVPPGASATAVVKFIDPQRLPITYGLSVRGTVLLPSARGQLRVRPVNGEGRETRPAGPGVEVLVNGVPRGKTGPDGTLTVLCASGTADVIARLAPTAVGVATLEVPVGDLANVDVILDSDKEVYSPAQLRIDQVQQRLLDASFATWSMRFMLPGERTALLRDLAGADLYDRTGKRLLSLQSLLKLDQDGVVRPTNPEALRKVLSSLPGGVELEVRGADSMGTAFYGRQSFHMGRYHVSGRLTAPASVPGLPLGGVRVIATVLNTDIVLSTVTASDGSFVLPALPGGNLRLEARTLQGGHTYRGAGVFTVVKDLSITLPLLSPNDPISKSTPAATGTIMAKAAATGNAREDATTTEQRRERQAQSAGRQRQQLLSKNVTTSAANEVAVNVTAGAEGAAILDSATLTVPKGTKQVTLTYIVSSREYPDYVTAQSKFNDIWGVTVRADADGSILFDQTMQVNSQLETPPVWQADGTTGELTRSFDVTQLAKEDSTKLTLSAFATNIGDEILPTSVYAKLAPSAHIDINAVSPAPDAWVSHNNGSYYSVPPTGQNSTFQRRFNLDVVKPDDVTVENVKVEMLGAGDDALVLDEAVGMDANWVDDHTLRVIGTFKSHASTVTAAPPPTSATRYRFTLKAKDGEGNTLDASKTDVDKHPLWRMPSSLPRFGGRDAGGDDWCSKGAYEWMQENAAMLEPVNDVSGEHGKDLGHASHAKGTDIDMYHFYLFAGANADSGTSNYEKLVQRLLDLPKLTSTNAATRAQGQAAKAEIQSWIAATRAGIDKLAALGSVTQVGYIRSGPGSGAISGADWGAVLLRTGTVTVNGSPFDLEVGTWDNSKYFPWPNHHHHVHVTLNLAD</sequence>
<dbReference type="AlphaFoldDB" id="A0A6L6Q6A3"/>